<dbReference type="InterPro" id="IPR050316">
    <property type="entry name" value="Tyrosinase/Hemocyanin"/>
</dbReference>
<dbReference type="InterPro" id="IPR016213">
    <property type="entry name" value="Polyphenol_oxidase"/>
</dbReference>
<dbReference type="GO" id="GO:0046148">
    <property type="term" value="P:pigment biosynthetic process"/>
    <property type="evidence" value="ECO:0007669"/>
    <property type="project" value="InterPro"/>
</dbReference>
<feature type="binding site" evidence="7">
    <location>
        <position position="157"/>
    </location>
    <ligand>
        <name>Cu cation</name>
        <dbReference type="ChEBI" id="CHEBI:23378"/>
        <label>A</label>
    </ligand>
</feature>
<dbReference type="PRINTS" id="PR00092">
    <property type="entry name" value="TYROSINASE"/>
</dbReference>
<keyword evidence="2 7" id="KW-0479">Metal-binding</keyword>
<evidence type="ECO:0000256" key="8">
    <source>
        <dbReference type="PIRSR" id="PIRSR000290-2"/>
    </source>
</evidence>
<dbReference type="PANTHER" id="PTHR11474">
    <property type="entry name" value="TYROSINASE FAMILY MEMBER"/>
    <property type="match status" value="1"/>
</dbReference>
<evidence type="ECO:0000256" key="4">
    <source>
        <dbReference type="ARBA" id="ARBA00023002"/>
    </source>
</evidence>
<evidence type="ECO:0000313" key="13">
    <source>
        <dbReference type="Proteomes" id="UP000015453"/>
    </source>
</evidence>
<dbReference type="PROSITE" id="PS00497">
    <property type="entry name" value="TYROSINASE_1"/>
    <property type="match status" value="1"/>
</dbReference>
<comment type="cofactor">
    <cofactor evidence="7">
        <name>Cu(2+)</name>
        <dbReference type="ChEBI" id="CHEBI:29036"/>
    </cofactor>
    <text evidence="7">Binds 2 copper ions per subunit.</text>
</comment>
<dbReference type="Pfam" id="PF00264">
    <property type="entry name" value="Tyrosinase"/>
    <property type="match status" value="1"/>
</dbReference>
<organism evidence="12 13">
    <name type="scientific">Genlisea aurea</name>
    <dbReference type="NCBI Taxonomy" id="192259"/>
    <lineage>
        <taxon>Eukaryota</taxon>
        <taxon>Viridiplantae</taxon>
        <taxon>Streptophyta</taxon>
        <taxon>Embryophyta</taxon>
        <taxon>Tracheophyta</taxon>
        <taxon>Spermatophyta</taxon>
        <taxon>Magnoliopsida</taxon>
        <taxon>eudicotyledons</taxon>
        <taxon>Gunneridae</taxon>
        <taxon>Pentapetalae</taxon>
        <taxon>asterids</taxon>
        <taxon>lamiids</taxon>
        <taxon>Lamiales</taxon>
        <taxon>Lentibulariaceae</taxon>
        <taxon>Genlisea</taxon>
    </lineage>
</organism>
<feature type="binding site" evidence="7">
    <location>
        <position position="127"/>
    </location>
    <ligand>
        <name>Cu cation</name>
        <dbReference type="ChEBI" id="CHEBI:23378"/>
        <label>A</label>
    </ligand>
</feature>
<accession>S8BTP5</accession>
<feature type="cross-link" description="2'-(S-cysteinyl)-histidine (Cys-His)" evidence="9">
    <location>
        <begin position="131"/>
        <end position="148"/>
    </location>
</feature>
<dbReference type="PANTHER" id="PTHR11474:SF95">
    <property type="entry name" value="POLYPHENOL OXIDASE, CHLOROPLASTIC-LIKE"/>
    <property type="match status" value="1"/>
</dbReference>
<feature type="binding site" evidence="7">
    <location>
        <position position="282"/>
    </location>
    <ligand>
        <name>Cu cation</name>
        <dbReference type="ChEBI" id="CHEBI:23378"/>
        <label>B</label>
    </ligand>
</feature>
<feature type="binding site" evidence="7">
    <location>
        <position position="286"/>
    </location>
    <ligand>
        <name>Cu cation</name>
        <dbReference type="ChEBI" id="CHEBI:23378"/>
        <label>B</label>
    </ligand>
</feature>
<proteinExistence type="inferred from homology"/>
<dbReference type="GO" id="GO:0046872">
    <property type="term" value="F:metal ion binding"/>
    <property type="evidence" value="ECO:0007669"/>
    <property type="project" value="UniProtKB-KW"/>
</dbReference>
<feature type="non-terminal residue" evidence="12">
    <location>
        <position position="1"/>
    </location>
</feature>
<keyword evidence="4" id="KW-0560">Oxidoreductase</keyword>
<feature type="domain" description="Tyrosinase copper-binding" evidence="10">
    <location>
        <begin position="148"/>
        <end position="165"/>
    </location>
</feature>
<dbReference type="InterPro" id="IPR002227">
    <property type="entry name" value="Tyrosinase_Cu-bd"/>
</dbReference>
<feature type="domain" description="Tyrosinase copper-binding" evidence="11">
    <location>
        <begin position="308"/>
        <end position="319"/>
    </location>
</feature>
<sequence>ISCNLSKDEDQRVMRRNLLLGIGGGLSGSLVSGDRAARGDPVHAPDLSKCSRGTDLNTKQPLDVDCCPPQSDEIADYMPTSQAKIRVRPAAHTAGEGYFRKYERGIALMKSLPSDDPRSFIQQAKVHCAYCNLTFPQPGDDKLKYQIHNSWLFLPFHRWYLYFYERILGKLLDDPTFGIPFWNWDSDNPAAVRIPEAYTSKNSPLYDSRRNPNHFPPAPADLSYSASARKSRSPEKIISHNQTIMYREMVRRVWRLQDFYGAKYVVGTKPDPGPGTVERGSHTAIHAWVGENTSTAEDMGNFYSAARDPIFYGHHANVDRLWCTWQDLRGSKKNYFNDSDWLDASFVFYDENARLVRVKVRDAVDIRRLGYAYQDVDSTWLKKRPLARFRKSDVAAKSNAPRPDKIFPLKLDKVVKVLVQRPKKSRSHDEKEREEELLVIEGIEVDKSKFVKFDVFVNDEEDDPDEFDKAEYAGSYSQVVQKKNSTRVNTKITLGLTEILEDLGAEDHDDILVALVPKVGGEDITIGGIKIIYDSE</sequence>
<comment type="similarity">
    <text evidence="1">Belongs to the tyrosinase family.</text>
</comment>
<dbReference type="InterPro" id="IPR022740">
    <property type="entry name" value="Polyphenol_oxidase_C"/>
</dbReference>
<evidence type="ECO:0000259" key="10">
    <source>
        <dbReference type="PROSITE" id="PS00497"/>
    </source>
</evidence>
<dbReference type="Pfam" id="PF12143">
    <property type="entry name" value="PPO1_KFDV"/>
    <property type="match status" value="1"/>
</dbReference>
<feature type="disulfide bond" evidence="8">
    <location>
        <begin position="66"/>
        <end position="128"/>
    </location>
</feature>
<keyword evidence="5 7" id="KW-0186">Copper</keyword>
<evidence type="ECO:0000256" key="3">
    <source>
        <dbReference type="ARBA" id="ARBA00022784"/>
    </source>
</evidence>
<evidence type="ECO:0000256" key="5">
    <source>
        <dbReference type="ARBA" id="ARBA00023008"/>
    </source>
</evidence>
<feature type="binding site" evidence="7">
    <location>
        <position position="315"/>
    </location>
    <ligand>
        <name>Cu cation</name>
        <dbReference type="ChEBI" id="CHEBI:23378"/>
        <label>B</label>
    </ligand>
</feature>
<dbReference type="GO" id="GO:0004097">
    <property type="term" value="F:catechol oxidase activity"/>
    <property type="evidence" value="ECO:0007669"/>
    <property type="project" value="InterPro"/>
</dbReference>
<evidence type="ECO:0000256" key="2">
    <source>
        <dbReference type="ARBA" id="ARBA00022723"/>
    </source>
</evidence>
<dbReference type="SUPFAM" id="SSF48056">
    <property type="entry name" value="Di-copper centre-containing domain"/>
    <property type="match status" value="1"/>
</dbReference>
<evidence type="ECO:0000256" key="6">
    <source>
        <dbReference type="ARBA" id="ARBA00023157"/>
    </source>
</evidence>
<dbReference type="AlphaFoldDB" id="S8BTP5"/>
<evidence type="ECO:0000259" key="11">
    <source>
        <dbReference type="PROSITE" id="PS00498"/>
    </source>
</evidence>
<dbReference type="InterPro" id="IPR008922">
    <property type="entry name" value="Di-copper_centre_dom_sf"/>
</dbReference>
<dbReference type="OrthoDB" id="6132182at2759"/>
<evidence type="ECO:0000256" key="1">
    <source>
        <dbReference type="ARBA" id="ARBA00009928"/>
    </source>
</evidence>
<evidence type="ECO:0000256" key="7">
    <source>
        <dbReference type="PIRSR" id="PIRSR000290-1"/>
    </source>
</evidence>
<evidence type="ECO:0000313" key="12">
    <source>
        <dbReference type="EMBL" id="EPS57764.1"/>
    </source>
</evidence>
<dbReference type="EMBL" id="AUSU01009865">
    <property type="protein sequence ID" value="EPS57764.1"/>
    <property type="molecule type" value="Genomic_DNA"/>
</dbReference>
<feature type="non-terminal residue" evidence="12">
    <location>
        <position position="536"/>
    </location>
</feature>
<feature type="disulfide bond" evidence="8">
    <location>
        <begin position="50"/>
        <end position="67"/>
    </location>
</feature>
<dbReference type="PROSITE" id="PS00498">
    <property type="entry name" value="TYROSINASE_2"/>
    <property type="match status" value="1"/>
</dbReference>
<protein>
    <submittedName>
        <fullName evidence="12">Polyphenol oxidase</fullName>
    </submittedName>
</protein>
<keyword evidence="13" id="KW-1185">Reference proteome</keyword>
<dbReference type="Proteomes" id="UP000015453">
    <property type="component" value="Unassembled WGS sequence"/>
</dbReference>
<dbReference type="PIRSF" id="PIRSF000290">
    <property type="entry name" value="PPO_plant"/>
    <property type="match status" value="1"/>
</dbReference>
<dbReference type="Gene3D" id="1.10.1280.10">
    <property type="entry name" value="Di-copper center containing domain from catechol oxidase"/>
    <property type="match status" value="1"/>
</dbReference>
<dbReference type="InterPro" id="IPR022739">
    <property type="entry name" value="Polyphenol_oxidase_cen"/>
</dbReference>
<dbReference type="Pfam" id="PF12142">
    <property type="entry name" value="PPO1_DWL"/>
    <property type="match status" value="1"/>
</dbReference>
<evidence type="ECO:0000256" key="9">
    <source>
        <dbReference type="PIRSR" id="PIRSR000290-3"/>
    </source>
</evidence>
<name>S8BTP5_9LAMI</name>
<gene>
    <name evidence="12" type="ORF">M569_17053</name>
</gene>
<keyword evidence="6 8" id="KW-1015">Disulfide bond</keyword>
<comment type="caution">
    <text evidence="12">The sequence shown here is derived from an EMBL/GenBank/DDBJ whole genome shotgun (WGS) entry which is preliminary data.</text>
</comment>
<keyword evidence="3" id="KW-0883">Thioether bond</keyword>
<feature type="binding site" evidence="7">
    <location>
        <position position="148"/>
    </location>
    <ligand>
        <name>Cu cation</name>
        <dbReference type="ChEBI" id="CHEBI:23378"/>
        <label>A</label>
    </ligand>
</feature>
<reference evidence="12 13" key="1">
    <citation type="journal article" date="2013" name="BMC Genomics">
        <title>The miniature genome of a carnivorous plant Genlisea aurea contains a low number of genes and short non-coding sequences.</title>
        <authorList>
            <person name="Leushkin E.V."/>
            <person name="Sutormin R.A."/>
            <person name="Nabieva E.R."/>
            <person name="Penin A.A."/>
            <person name="Kondrashov A.S."/>
            <person name="Logacheva M.D."/>
        </authorList>
    </citation>
    <scope>NUCLEOTIDE SEQUENCE [LARGE SCALE GENOMIC DNA]</scope>
</reference>